<dbReference type="GO" id="GO:0051119">
    <property type="term" value="F:sugar transmembrane transporter activity"/>
    <property type="evidence" value="ECO:0007669"/>
    <property type="project" value="InterPro"/>
</dbReference>
<dbReference type="GO" id="GO:0012505">
    <property type="term" value="C:endomembrane system"/>
    <property type="evidence" value="ECO:0007669"/>
    <property type="project" value="UniProtKB-SubCell"/>
</dbReference>
<dbReference type="EMBL" id="CAJNIZ010000003">
    <property type="protein sequence ID" value="CAE7150852.1"/>
    <property type="molecule type" value="Genomic_DNA"/>
</dbReference>
<evidence type="ECO:0000256" key="5">
    <source>
        <dbReference type="ARBA" id="ARBA00022692"/>
    </source>
</evidence>
<keyword evidence="4" id="KW-0762">Sugar transport</keyword>
<keyword evidence="8 10" id="KW-0472">Membrane</keyword>
<protein>
    <submittedName>
        <fullName evidence="11">SWEET1 protein</fullName>
    </submittedName>
</protein>
<dbReference type="PANTHER" id="PTHR10791:SF224">
    <property type="entry name" value="SUGAR TRANSPORTER SWEET"/>
    <property type="match status" value="1"/>
</dbReference>
<accession>A0A812ILB5</accession>
<keyword evidence="12" id="KW-1185">Reference proteome</keyword>
<name>A0A812ILB5_SYMPI</name>
<evidence type="ECO:0000313" key="12">
    <source>
        <dbReference type="Proteomes" id="UP000649617"/>
    </source>
</evidence>
<keyword evidence="5 10" id="KW-0812">Transmembrane</keyword>
<evidence type="ECO:0000256" key="6">
    <source>
        <dbReference type="ARBA" id="ARBA00022737"/>
    </source>
</evidence>
<sequence length="341" mass="37893">MALAPFKEMIRARSVGSLNGFDTRQLPLLFVNFYIWAVYAVQVGDVWVFLASSPPAVVCLFNITSAIRLLSQLDEEGAVSQLSKPLDGAFFRRSPSRAWHEASKEQRSRMVRKLEMQTVGGFLVISFLSCFLGKWELAGLEVVSELFPVTAREEVLGSLASMAAFVAYCRPVMRLYTYCSRRDASPILLSLVVVVLLSNILWTIYGIGTLNPWIYVPQGSGVLVSSMQILVRLIFPGNNGKDKREDGLKKQASKDLEASAPGVHHDDTILRLSSRQTIHEDYLLWQKEYHRWRSVASASSTTTSNDAVAEDVGMAEDGQLLPNQPSPTPEQAMRQRCATSS</sequence>
<keyword evidence="7 10" id="KW-1133">Transmembrane helix</keyword>
<dbReference type="PANTHER" id="PTHR10791">
    <property type="entry name" value="RAG1-ACTIVATING PROTEIN 1"/>
    <property type="match status" value="1"/>
</dbReference>
<dbReference type="OrthoDB" id="409725at2759"/>
<feature type="transmembrane region" description="Helical" evidence="10">
    <location>
        <begin position="213"/>
        <end position="235"/>
    </location>
</feature>
<feature type="transmembrane region" description="Helical" evidence="10">
    <location>
        <begin position="21"/>
        <end position="40"/>
    </location>
</feature>
<gene>
    <name evidence="11" type="primary">SWEET1</name>
    <name evidence="11" type="ORF">SPIL2461_LOCUS185</name>
</gene>
<dbReference type="InterPro" id="IPR047664">
    <property type="entry name" value="SWEET"/>
</dbReference>
<evidence type="ECO:0000256" key="4">
    <source>
        <dbReference type="ARBA" id="ARBA00022597"/>
    </source>
</evidence>
<evidence type="ECO:0000256" key="7">
    <source>
        <dbReference type="ARBA" id="ARBA00022989"/>
    </source>
</evidence>
<evidence type="ECO:0000313" key="11">
    <source>
        <dbReference type="EMBL" id="CAE7150852.1"/>
    </source>
</evidence>
<evidence type="ECO:0000256" key="3">
    <source>
        <dbReference type="ARBA" id="ARBA00022448"/>
    </source>
</evidence>
<comment type="caution">
    <text evidence="11">The sequence shown here is derived from an EMBL/GenBank/DDBJ whole genome shotgun (WGS) entry which is preliminary data.</text>
</comment>
<feature type="transmembrane region" description="Helical" evidence="10">
    <location>
        <begin position="114"/>
        <end position="135"/>
    </location>
</feature>
<dbReference type="InterPro" id="IPR004316">
    <property type="entry name" value="SWEET_rpt"/>
</dbReference>
<dbReference type="Pfam" id="PF03083">
    <property type="entry name" value="MtN3_slv"/>
    <property type="match status" value="1"/>
</dbReference>
<dbReference type="GO" id="GO:0016020">
    <property type="term" value="C:membrane"/>
    <property type="evidence" value="ECO:0007669"/>
    <property type="project" value="InterPro"/>
</dbReference>
<feature type="transmembrane region" description="Helical" evidence="10">
    <location>
        <begin position="155"/>
        <end position="173"/>
    </location>
</feature>
<organism evidence="11 12">
    <name type="scientific">Symbiodinium pilosum</name>
    <name type="common">Dinoflagellate</name>
    <dbReference type="NCBI Taxonomy" id="2952"/>
    <lineage>
        <taxon>Eukaryota</taxon>
        <taxon>Sar</taxon>
        <taxon>Alveolata</taxon>
        <taxon>Dinophyceae</taxon>
        <taxon>Suessiales</taxon>
        <taxon>Symbiodiniaceae</taxon>
        <taxon>Symbiodinium</taxon>
    </lineage>
</organism>
<feature type="region of interest" description="Disordered" evidence="9">
    <location>
        <begin position="311"/>
        <end position="341"/>
    </location>
</feature>
<proteinExistence type="inferred from homology"/>
<dbReference type="Proteomes" id="UP000649617">
    <property type="component" value="Unassembled WGS sequence"/>
</dbReference>
<reference evidence="11" key="1">
    <citation type="submission" date="2021-02" db="EMBL/GenBank/DDBJ databases">
        <authorList>
            <person name="Dougan E. K."/>
            <person name="Rhodes N."/>
            <person name="Thang M."/>
            <person name="Chan C."/>
        </authorList>
    </citation>
    <scope>NUCLEOTIDE SEQUENCE</scope>
</reference>
<comment type="subcellular location">
    <subcellularLocation>
        <location evidence="1">Endomembrane system</location>
        <topology evidence="1">Multi-pass membrane protein</topology>
    </subcellularLocation>
</comment>
<evidence type="ECO:0000256" key="10">
    <source>
        <dbReference type="SAM" id="Phobius"/>
    </source>
</evidence>
<evidence type="ECO:0000256" key="2">
    <source>
        <dbReference type="ARBA" id="ARBA00007809"/>
    </source>
</evidence>
<dbReference type="Gene3D" id="1.20.1280.290">
    <property type="match status" value="1"/>
</dbReference>
<keyword evidence="3" id="KW-0813">Transport</keyword>
<dbReference type="AlphaFoldDB" id="A0A812ILB5"/>
<evidence type="ECO:0000256" key="9">
    <source>
        <dbReference type="SAM" id="MobiDB-lite"/>
    </source>
</evidence>
<keyword evidence="6" id="KW-0677">Repeat</keyword>
<feature type="transmembrane region" description="Helical" evidence="10">
    <location>
        <begin position="185"/>
        <end position="207"/>
    </location>
</feature>
<evidence type="ECO:0000256" key="1">
    <source>
        <dbReference type="ARBA" id="ARBA00004127"/>
    </source>
</evidence>
<feature type="region of interest" description="Disordered" evidence="9">
    <location>
        <begin position="241"/>
        <end position="261"/>
    </location>
</feature>
<evidence type="ECO:0000256" key="8">
    <source>
        <dbReference type="ARBA" id="ARBA00023136"/>
    </source>
</evidence>
<comment type="similarity">
    <text evidence="2">Belongs to the SWEET sugar transporter family.</text>
</comment>